<gene>
    <name evidence="2" type="ORF">B0H16DRAFT_1587877</name>
</gene>
<dbReference type="Gene3D" id="3.30.200.20">
    <property type="entry name" value="Phosphorylase Kinase, domain 1"/>
    <property type="match status" value="1"/>
</dbReference>
<feature type="compositionally biased region" description="Low complexity" evidence="1">
    <location>
        <begin position="368"/>
        <end position="378"/>
    </location>
</feature>
<evidence type="ECO:0008006" key="4">
    <source>
        <dbReference type="Google" id="ProtNLM"/>
    </source>
</evidence>
<comment type="caution">
    <text evidence="2">The sequence shown here is derived from an EMBL/GenBank/DDBJ whole genome shotgun (WGS) entry which is preliminary data.</text>
</comment>
<sequence length="561" mass="62413">MTETSRAASTTSFFSHCNGFAIHGGTFNLIAGSSITHVADRDSSGVRIFREDEILLMKQLGQCSTYSLHSADTRGTAVAVKVFHGPLAEQCWEETSATSRTLMHPNFLRLLGKSVEDSPARFLVYNGVHDIVPNSIASVLQGNLADCVIAGINVVHGLSLALGYLEIQQFSPTSFGSESFDILVGDSGEIILGINPDVNGLRSVIESEATSWVTLLNTLCRLVFNESSHILYHDRVERSAPTGLLSPLPINHTTANSEHLSRREMIWLPSTSPSLNEITQETEAFLSRVRFSSNTLPLQRYHITGPSNPPHRCVGYQREEVFISSQLRNSYLVRHDAPSPLEICTICQDQVPGTQAHGEDPSAGQIDSSETVVESSSTANPLVDVTRPTVQDIQALYDRNNAADTELAEICRQYQCQQEERQLRDAQVAHRLELLLQKAPQLVSTLNPILTEIQGLLSVRAQPAPLRLHPRPRTVTRRREFERRPRKSNLPMGQPLRDAKKPVPEVEERPVDDGFPVEVGEIFEKPKGFDIRPIGQTWDPEVDYYNPESCSKEPTWFDMAY</sequence>
<dbReference type="AlphaFoldDB" id="A0AAD7HV21"/>
<accession>A0AAD7HV21</accession>
<feature type="region of interest" description="Disordered" evidence="1">
    <location>
        <begin position="477"/>
        <end position="511"/>
    </location>
</feature>
<protein>
    <recommendedName>
        <fullName evidence="4">Protein kinase domain-containing protein</fullName>
    </recommendedName>
</protein>
<evidence type="ECO:0000313" key="3">
    <source>
        <dbReference type="Proteomes" id="UP001215598"/>
    </source>
</evidence>
<keyword evidence="3" id="KW-1185">Reference proteome</keyword>
<feature type="compositionally biased region" description="Basic and acidic residues" evidence="1">
    <location>
        <begin position="497"/>
        <end position="511"/>
    </location>
</feature>
<dbReference type="Proteomes" id="UP001215598">
    <property type="component" value="Unassembled WGS sequence"/>
</dbReference>
<evidence type="ECO:0000256" key="1">
    <source>
        <dbReference type="SAM" id="MobiDB-lite"/>
    </source>
</evidence>
<proteinExistence type="predicted"/>
<evidence type="ECO:0000313" key="2">
    <source>
        <dbReference type="EMBL" id="KAJ7728894.1"/>
    </source>
</evidence>
<organism evidence="2 3">
    <name type="scientific">Mycena metata</name>
    <dbReference type="NCBI Taxonomy" id="1033252"/>
    <lineage>
        <taxon>Eukaryota</taxon>
        <taxon>Fungi</taxon>
        <taxon>Dikarya</taxon>
        <taxon>Basidiomycota</taxon>
        <taxon>Agaricomycotina</taxon>
        <taxon>Agaricomycetes</taxon>
        <taxon>Agaricomycetidae</taxon>
        <taxon>Agaricales</taxon>
        <taxon>Marasmiineae</taxon>
        <taxon>Mycenaceae</taxon>
        <taxon>Mycena</taxon>
    </lineage>
</organism>
<feature type="region of interest" description="Disordered" evidence="1">
    <location>
        <begin position="352"/>
        <end position="380"/>
    </location>
</feature>
<dbReference type="EMBL" id="JARKIB010000169">
    <property type="protein sequence ID" value="KAJ7728894.1"/>
    <property type="molecule type" value="Genomic_DNA"/>
</dbReference>
<reference evidence="2" key="1">
    <citation type="submission" date="2023-03" db="EMBL/GenBank/DDBJ databases">
        <title>Massive genome expansion in bonnet fungi (Mycena s.s.) driven by repeated elements and novel gene families across ecological guilds.</title>
        <authorList>
            <consortium name="Lawrence Berkeley National Laboratory"/>
            <person name="Harder C.B."/>
            <person name="Miyauchi S."/>
            <person name="Viragh M."/>
            <person name="Kuo A."/>
            <person name="Thoen E."/>
            <person name="Andreopoulos B."/>
            <person name="Lu D."/>
            <person name="Skrede I."/>
            <person name="Drula E."/>
            <person name="Henrissat B."/>
            <person name="Morin E."/>
            <person name="Kohler A."/>
            <person name="Barry K."/>
            <person name="LaButti K."/>
            <person name="Morin E."/>
            <person name="Salamov A."/>
            <person name="Lipzen A."/>
            <person name="Mereny Z."/>
            <person name="Hegedus B."/>
            <person name="Baldrian P."/>
            <person name="Stursova M."/>
            <person name="Weitz H."/>
            <person name="Taylor A."/>
            <person name="Grigoriev I.V."/>
            <person name="Nagy L.G."/>
            <person name="Martin F."/>
            <person name="Kauserud H."/>
        </authorList>
    </citation>
    <scope>NUCLEOTIDE SEQUENCE</scope>
    <source>
        <strain evidence="2">CBHHK182m</strain>
    </source>
</reference>
<name>A0AAD7HV21_9AGAR</name>